<dbReference type="InterPro" id="IPR029061">
    <property type="entry name" value="THDP-binding"/>
</dbReference>
<dbReference type="Pfam" id="PF00676">
    <property type="entry name" value="E1_dh"/>
    <property type="match status" value="1"/>
</dbReference>
<dbReference type="PANTHER" id="PTHR23152:SF4">
    <property type="entry name" value="2-OXOADIPATE DEHYDROGENASE COMPLEX COMPONENT E1"/>
    <property type="match status" value="1"/>
</dbReference>
<dbReference type="NCBIfam" id="NF008907">
    <property type="entry name" value="PRK12270.1"/>
    <property type="match status" value="1"/>
</dbReference>
<accession>A0A4D6Y9E1</accession>
<dbReference type="InterPro" id="IPR001017">
    <property type="entry name" value="DH_E1"/>
</dbReference>
<dbReference type="Gene3D" id="3.40.50.970">
    <property type="match status" value="1"/>
</dbReference>
<dbReference type="EC" id="1.2.4.2" evidence="3"/>
<comment type="function">
    <text evidence="2">E1 component of the 2-oxoglutarate dehydrogenase (OGDH) complex which catalyzes the decarboxylation of 2-oxoglutarate, the first step in the conversion of 2-oxoglutarate to succinyl-CoA and CO(2).</text>
</comment>
<dbReference type="Proteomes" id="UP000298685">
    <property type="component" value="Chromosome"/>
</dbReference>
<dbReference type="Gene3D" id="3.40.50.11610">
    <property type="entry name" value="Multifunctional 2-oxoglutarate metabolism enzyme, C-terminal domain"/>
    <property type="match status" value="1"/>
</dbReference>
<dbReference type="InterPro" id="IPR005475">
    <property type="entry name" value="Transketolase-like_Pyr-bd"/>
</dbReference>
<evidence type="ECO:0000256" key="5">
    <source>
        <dbReference type="ARBA" id="ARBA00023052"/>
    </source>
</evidence>
<dbReference type="OrthoDB" id="9759785at2"/>
<dbReference type="PANTHER" id="PTHR23152">
    <property type="entry name" value="2-OXOGLUTARATE DEHYDROGENASE"/>
    <property type="match status" value="1"/>
</dbReference>
<dbReference type="GO" id="GO:0030976">
    <property type="term" value="F:thiamine pyrophosphate binding"/>
    <property type="evidence" value="ECO:0007669"/>
    <property type="project" value="InterPro"/>
</dbReference>
<protein>
    <recommendedName>
        <fullName evidence="3">oxoglutarate dehydrogenase (succinyl-transferring)</fullName>
        <ecNumber evidence="3">1.2.4.2</ecNumber>
    </recommendedName>
</protein>
<comment type="cofactor">
    <cofactor evidence="1">
        <name>thiamine diphosphate</name>
        <dbReference type="ChEBI" id="CHEBI:58937"/>
    </cofactor>
</comment>
<keyword evidence="4 7" id="KW-0560">Oxidoreductase</keyword>
<dbReference type="NCBIfam" id="NF006914">
    <property type="entry name" value="PRK09404.1"/>
    <property type="match status" value="1"/>
</dbReference>
<dbReference type="GO" id="GO:0005829">
    <property type="term" value="C:cytosol"/>
    <property type="evidence" value="ECO:0007669"/>
    <property type="project" value="TreeGrafter"/>
</dbReference>
<dbReference type="GO" id="GO:0045252">
    <property type="term" value="C:oxoglutarate dehydrogenase complex"/>
    <property type="evidence" value="ECO:0007669"/>
    <property type="project" value="TreeGrafter"/>
</dbReference>
<dbReference type="Pfam" id="PF02779">
    <property type="entry name" value="Transket_pyr"/>
    <property type="match status" value="1"/>
</dbReference>
<name>A0A4D6Y9E1_9GAMM</name>
<evidence type="ECO:0000313" key="8">
    <source>
        <dbReference type="Proteomes" id="UP000298685"/>
    </source>
</evidence>
<dbReference type="PIRSF" id="PIRSF000157">
    <property type="entry name" value="Oxoglu_dh_E1"/>
    <property type="match status" value="1"/>
</dbReference>
<feature type="domain" description="Transketolase-like pyrimidine-binding" evidence="6">
    <location>
        <begin position="557"/>
        <end position="750"/>
    </location>
</feature>
<dbReference type="InterPro" id="IPR011603">
    <property type="entry name" value="2oxoglutarate_DH_E1"/>
</dbReference>
<dbReference type="CDD" id="cd02016">
    <property type="entry name" value="TPP_E1_OGDC_like"/>
    <property type="match status" value="1"/>
</dbReference>
<dbReference type="AlphaFoldDB" id="A0A4D6Y9E1"/>
<dbReference type="EMBL" id="CP032999">
    <property type="protein sequence ID" value="QCI25999.1"/>
    <property type="molecule type" value="Genomic_DNA"/>
</dbReference>
<dbReference type="GO" id="GO:0006099">
    <property type="term" value="P:tricarboxylic acid cycle"/>
    <property type="evidence" value="ECO:0007669"/>
    <property type="project" value="TreeGrafter"/>
</dbReference>
<gene>
    <name evidence="7" type="ORF">D9V78_01035</name>
</gene>
<dbReference type="GO" id="GO:0004591">
    <property type="term" value="F:oxoglutarate dehydrogenase (succinyl-transferring) activity"/>
    <property type="evidence" value="ECO:0007669"/>
    <property type="project" value="UniProtKB-EC"/>
</dbReference>
<evidence type="ECO:0000256" key="2">
    <source>
        <dbReference type="ARBA" id="ARBA00003906"/>
    </source>
</evidence>
<dbReference type="InterPro" id="IPR042179">
    <property type="entry name" value="KGD_C_sf"/>
</dbReference>
<dbReference type="InterPro" id="IPR031717">
    <property type="entry name" value="ODO-1/KGD_C"/>
</dbReference>
<dbReference type="Gene3D" id="3.40.50.12470">
    <property type="match status" value="1"/>
</dbReference>
<evidence type="ECO:0000256" key="3">
    <source>
        <dbReference type="ARBA" id="ARBA00012280"/>
    </source>
</evidence>
<keyword evidence="5" id="KW-0786">Thiamine pyrophosphate</keyword>
<dbReference type="SUPFAM" id="SSF52518">
    <property type="entry name" value="Thiamin diphosphate-binding fold (THDP-binding)"/>
    <property type="match status" value="2"/>
</dbReference>
<evidence type="ECO:0000313" key="7">
    <source>
        <dbReference type="EMBL" id="QCI25999.1"/>
    </source>
</evidence>
<evidence type="ECO:0000256" key="1">
    <source>
        <dbReference type="ARBA" id="ARBA00001964"/>
    </source>
</evidence>
<organism evidence="7 8">
    <name type="scientific">Buchnera aphidicola</name>
    <name type="common">Sarucallis kahawaluokalani</name>
    <dbReference type="NCBI Taxonomy" id="1241878"/>
    <lineage>
        <taxon>Bacteria</taxon>
        <taxon>Pseudomonadati</taxon>
        <taxon>Pseudomonadota</taxon>
        <taxon>Gammaproteobacteria</taxon>
        <taxon>Enterobacterales</taxon>
        <taxon>Erwiniaceae</taxon>
        <taxon>Buchnera</taxon>
    </lineage>
</organism>
<dbReference type="NCBIfam" id="TIGR00239">
    <property type="entry name" value="2oxo_dh_E1"/>
    <property type="match status" value="1"/>
</dbReference>
<proteinExistence type="predicted"/>
<reference evidence="7 8" key="1">
    <citation type="submission" date="2018-10" db="EMBL/GenBank/DDBJ databases">
        <title>Comparative functional genomics of the obligate endosymbiont Buchnera aphidicola.</title>
        <authorList>
            <person name="Chong R.A."/>
        </authorList>
    </citation>
    <scope>NUCLEOTIDE SEQUENCE [LARGE SCALE GENOMIC DNA]</scope>
    <source>
        <strain evidence="7 8">Ska</strain>
    </source>
</reference>
<dbReference type="Pfam" id="PF16870">
    <property type="entry name" value="OxoGdeHyase_C"/>
    <property type="match status" value="1"/>
</dbReference>
<sequence length="898" mass="104731">MKKIFSNNQIINYTYTNEIYIQNIYQEFIKNPNIVSDYWKNFFIKNPTYQRDEFNINTENINYILNHQNNFQVIQLLNFIRMYGHQYSYLNPLQQSQGKNELYSKIFKDFCLQNNIPKNISIILKNKELFKIYQKFINIYCQSIGIEYMHIDNVKERMWIQKYIEDKFLTFTLPKQEKKDLLNTLIQAEIFEKYLHTKFPGAKRFSLEGCEILNAVLKNIINYTYNTLTSKIIIGMAHRGRLNVLVNILNKPIHDLCFEFSEKYIPYQGTGDAKYHCGIKSQLHIKDKCIEIDLKPNPSHLEIINPVIMGAARAYIDSFEKINTDVILPINIHGDAAITGQGVIQELLNISNTRNYTVGGILHIIINNQIGFTTSSVKDIRSSRYCTDVAKMIQIPIFHVNADYPESVIFITKLALDFKYKFKKDVFIDLFCYRRRGHNEADDPNVTQPIMYQSIQQHPTVCKIYAKHLELKNIIDMNYFNNTIITTRKKIDLLSMQPSIKNTNKKNYHAGNIISKKINLKNLFLQINNIPDNIIVHERVLKIYQERKRMFTENNLLDWGSAENLAYANILSHGISCRLSGEDVGRGTFFHRHSILYDQNTGLSYIPLQAIKNCKSKFHICNSALSEEAILAFEYGYSIDSHNTINIWEAQFGDFVNGAQVVIDQFISSGEQKWGIKSKLILYLPHGYEGQGPEHSSARLERFLQLSAQNNMRICIPSTAAQMYHILMQQALSLTYMPLIIFTPKSLLRNSMAYSNFLELQKNSFQCILRNINYSKNNNIKKIIFCSGKIYYELLVMLKMHNIKYIVIIRIEQLYPFPKNEILQLLNEYSYIKEIHWCQEEPKNQGAWYYIYHKLKNIIPQNISVRYIGRSATAATAVGCISIHQKQQKQIISDALNI</sequence>
<evidence type="ECO:0000256" key="4">
    <source>
        <dbReference type="ARBA" id="ARBA00023002"/>
    </source>
</evidence>
<evidence type="ECO:0000259" key="6">
    <source>
        <dbReference type="SMART" id="SM00861"/>
    </source>
</evidence>
<dbReference type="RefSeq" id="WP_158350568.1">
    <property type="nucleotide sequence ID" value="NZ_CP032999.1"/>
</dbReference>
<dbReference type="SMART" id="SM00861">
    <property type="entry name" value="Transket_pyr"/>
    <property type="match status" value="1"/>
</dbReference>